<reference evidence="8" key="1">
    <citation type="journal article" date="2023" name="Mol. Biol. Evol.">
        <title>Third-Generation Sequencing Reveals the Adaptive Role of the Epigenome in Three Deep-Sea Polychaetes.</title>
        <authorList>
            <person name="Perez M."/>
            <person name="Aroh O."/>
            <person name="Sun Y."/>
            <person name="Lan Y."/>
            <person name="Juniper S.K."/>
            <person name="Young C.R."/>
            <person name="Angers B."/>
            <person name="Qian P.Y."/>
        </authorList>
    </citation>
    <scope>NUCLEOTIDE SEQUENCE</scope>
    <source>
        <strain evidence="8">P08H-3</strain>
    </source>
</reference>
<protein>
    <recommendedName>
        <fullName evidence="10">Glycoprotein-N-acetylgalactosamine 3-beta-galactosyltransferase 1</fullName>
    </recommendedName>
</protein>
<evidence type="ECO:0000313" key="9">
    <source>
        <dbReference type="Proteomes" id="UP001208570"/>
    </source>
</evidence>
<dbReference type="Proteomes" id="UP001208570">
    <property type="component" value="Unassembled WGS sequence"/>
</dbReference>
<dbReference type="PANTHER" id="PTHR23033:SF14">
    <property type="entry name" value="GLYCOPROTEIN-N-ACETYLGALACTOSAMINE 3-BETA-GALACTOSYLTRANSFERASE 1-RELATED"/>
    <property type="match status" value="1"/>
</dbReference>
<organism evidence="8 9">
    <name type="scientific">Paralvinella palmiformis</name>
    <dbReference type="NCBI Taxonomy" id="53620"/>
    <lineage>
        <taxon>Eukaryota</taxon>
        <taxon>Metazoa</taxon>
        <taxon>Spiralia</taxon>
        <taxon>Lophotrochozoa</taxon>
        <taxon>Annelida</taxon>
        <taxon>Polychaeta</taxon>
        <taxon>Sedentaria</taxon>
        <taxon>Canalipalpata</taxon>
        <taxon>Terebellida</taxon>
        <taxon>Terebelliformia</taxon>
        <taxon>Alvinellidae</taxon>
        <taxon>Paralvinella</taxon>
    </lineage>
</organism>
<name>A0AAD9K8Z3_9ANNE</name>
<evidence type="ECO:0000256" key="4">
    <source>
        <dbReference type="ARBA" id="ARBA00022968"/>
    </source>
</evidence>
<evidence type="ECO:0008006" key="10">
    <source>
        <dbReference type="Google" id="ProtNLM"/>
    </source>
</evidence>
<dbReference type="Gene3D" id="3.90.550.50">
    <property type="match status" value="1"/>
</dbReference>
<keyword evidence="4" id="KW-0735">Signal-anchor</keyword>
<proteinExistence type="inferred from homology"/>
<comment type="subcellular location">
    <subcellularLocation>
        <location evidence="1">Membrane</location>
        <topology evidence="1">Single-pass type II membrane protein</topology>
    </subcellularLocation>
</comment>
<evidence type="ECO:0000256" key="6">
    <source>
        <dbReference type="ARBA" id="ARBA00023136"/>
    </source>
</evidence>
<evidence type="ECO:0000256" key="2">
    <source>
        <dbReference type="ARBA" id="ARBA00006462"/>
    </source>
</evidence>
<dbReference type="AlphaFoldDB" id="A0AAD9K8Z3"/>
<evidence type="ECO:0000256" key="1">
    <source>
        <dbReference type="ARBA" id="ARBA00004606"/>
    </source>
</evidence>
<keyword evidence="5 7" id="KW-1133">Transmembrane helix</keyword>
<evidence type="ECO:0000313" key="8">
    <source>
        <dbReference type="EMBL" id="KAK2166230.1"/>
    </source>
</evidence>
<evidence type="ECO:0000256" key="7">
    <source>
        <dbReference type="SAM" id="Phobius"/>
    </source>
</evidence>
<keyword evidence="3 7" id="KW-0812">Transmembrane</keyword>
<dbReference type="EMBL" id="JAODUP010000040">
    <property type="protein sequence ID" value="KAK2166230.1"/>
    <property type="molecule type" value="Genomic_DNA"/>
</dbReference>
<gene>
    <name evidence="8" type="ORF">LSH36_40g02024</name>
</gene>
<dbReference type="GO" id="GO:0016020">
    <property type="term" value="C:membrane"/>
    <property type="evidence" value="ECO:0007669"/>
    <property type="project" value="UniProtKB-SubCell"/>
</dbReference>
<comment type="similarity">
    <text evidence="2">Belongs to the glycosyltransferase 31 family. Beta3-Gal-T subfamily.</text>
</comment>
<evidence type="ECO:0000256" key="5">
    <source>
        <dbReference type="ARBA" id="ARBA00022989"/>
    </source>
</evidence>
<sequence>MVGDTMSSGLCFYSGLSSREIFTALICITIIVHGVAHLLLTHNVTHRSRYTAVSQDGRTFRNKSLPTPTGRQRDVRILCMIMTNHESIWSHGVHVNNTWGRRCNRIVFISDVSDPDISSVVGIYAAAGGAGQSTIRRLYDSFDYVYDHHFNDADWFLKCRAGYVLSKAALKKLRTRPKDLCQPKGEGVNEDVQVSTCLRELGVQMGDTRDAEGRTTFHALSPMMHLAGGFPDWYRFRSVWGIQKVCN</sequence>
<keyword evidence="6 7" id="KW-0472">Membrane</keyword>
<dbReference type="GO" id="GO:0016263">
    <property type="term" value="F:glycoprotein-N-acetylgalactosamine 3-beta-galactosyltransferase activity"/>
    <property type="evidence" value="ECO:0007669"/>
    <property type="project" value="TreeGrafter"/>
</dbReference>
<evidence type="ECO:0000256" key="3">
    <source>
        <dbReference type="ARBA" id="ARBA00022692"/>
    </source>
</evidence>
<accession>A0AAD9K8Z3</accession>
<keyword evidence="9" id="KW-1185">Reference proteome</keyword>
<comment type="caution">
    <text evidence="8">The sequence shown here is derived from an EMBL/GenBank/DDBJ whole genome shotgun (WGS) entry which is preliminary data.</text>
</comment>
<dbReference type="InterPro" id="IPR026050">
    <property type="entry name" value="C1GALT1/C1GALT1_chp1"/>
</dbReference>
<dbReference type="PANTHER" id="PTHR23033">
    <property type="entry name" value="BETA1,3-GALACTOSYLTRANSFERASE"/>
    <property type="match status" value="1"/>
</dbReference>
<feature type="transmembrane region" description="Helical" evidence="7">
    <location>
        <begin position="20"/>
        <end position="40"/>
    </location>
</feature>